<name>A0A0E3G3C0_9CAUD</name>
<reference evidence="3 4" key="1">
    <citation type="submission" date="2013-12" db="EMBL/GenBank/DDBJ databases">
        <title>Ecological redundancy of diverse viral populations within a natural community.</title>
        <authorList>
            <person name="Gregory A.C."/>
            <person name="LaButti K."/>
            <person name="Copeland A."/>
            <person name="Woyke T."/>
            <person name="Sullivan M.B."/>
        </authorList>
    </citation>
    <scope>NUCLEOTIDE SEQUENCE [LARGE SCALE GENOMIC DNA]</scope>
    <source>
        <strain evidence="1">Syn7803C19</strain>
        <strain evidence="2">Syn7803C21</strain>
    </source>
</reference>
<proteinExistence type="predicted"/>
<dbReference type="Proteomes" id="UP000185299">
    <property type="component" value="Segment"/>
</dbReference>
<dbReference type="EMBL" id="KJ019149">
    <property type="protein sequence ID" value="AIX43115.1"/>
    <property type="molecule type" value="Genomic_DNA"/>
</dbReference>
<evidence type="ECO:0000313" key="1">
    <source>
        <dbReference type="EMBL" id="AIX42838.1"/>
    </source>
</evidence>
<evidence type="ECO:0000313" key="3">
    <source>
        <dbReference type="Proteomes" id="UP000185298"/>
    </source>
</evidence>
<evidence type="ECO:0000313" key="2">
    <source>
        <dbReference type="EMBL" id="AIX43115.1"/>
    </source>
</evidence>
<evidence type="ECO:0000313" key="4">
    <source>
        <dbReference type="Proteomes" id="UP000185299"/>
    </source>
</evidence>
<accession>A0A0E3G3C0</accession>
<protein>
    <submittedName>
        <fullName evidence="2">Uncharacterized protein</fullName>
    </submittedName>
</protein>
<gene>
    <name evidence="1" type="ORF">Syn7803C19_50</name>
    <name evidence="2" type="ORF">Syn7803C21_50</name>
</gene>
<dbReference type="EMBL" id="KJ019148">
    <property type="protein sequence ID" value="AIX42838.1"/>
    <property type="molecule type" value="Genomic_DNA"/>
</dbReference>
<organism evidence="2 3">
    <name type="scientific">Synechococcus phage ACG-2014f</name>
    <dbReference type="NCBI Taxonomy" id="1493511"/>
    <lineage>
        <taxon>Viruses</taxon>
        <taxon>Duplodnaviria</taxon>
        <taxon>Heunggongvirae</taxon>
        <taxon>Uroviricota</taxon>
        <taxon>Caudoviricetes</taxon>
        <taxon>Pantevenvirales</taxon>
        <taxon>Kyanoviridae</taxon>
        <taxon>Atlauavirus</taxon>
        <taxon>Atlauavirus tusconc8</taxon>
    </lineage>
</organism>
<dbReference type="Proteomes" id="UP000185298">
    <property type="component" value="Segment"/>
</dbReference>
<sequence>MTEEDLMINWKQKMIEQCDVNGIEKQLLREGATSSVTAMGIMSLKKRYKRIMGIDDDPKPPVVQYASY</sequence>